<feature type="chain" id="PRO_5003313323" description="peptide-methionine (R)-S-oxide reductase" evidence="4">
    <location>
        <begin position="21"/>
        <end position="163"/>
    </location>
</feature>
<evidence type="ECO:0000313" key="6">
    <source>
        <dbReference type="EMBL" id="CBL80529.1"/>
    </source>
</evidence>
<proteinExistence type="predicted"/>
<dbReference type="GO" id="GO:0033743">
    <property type="term" value="F:peptide-methionine (R)-S-oxide reductase activity"/>
    <property type="evidence" value="ECO:0007669"/>
    <property type="project" value="UniProtKB-EC"/>
</dbReference>
<name>F4MLH2_9BACT</name>
<dbReference type="PANTHER" id="PTHR10173">
    <property type="entry name" value="METHIONINE SULFOXIDE REDUCTASE"/>
    <property type="match status" value="1"/>
</dbReference>
<dbReference type="EMBL" id="FQ032802">
    <property type="protein sequence ID" value="CBL80529.1"/>
    <property type="molecule type" value="Genomic_DNA"/>
</dbReference>
<dbReference type="PROSITE" id="PS51257">
    <property type="entry name" value="PROKAR_LIPOPROTEIN"/>
    <property type="match status" value="1"/>
</dbReference>
<accession>F4MLH2</accession>
<dbReference type="SUPFAM" id="SSF51316">
    <property type="entry name" value="Mss4-like"/>
    <property type="match status" value="1"/>
</dbReference>
<keyword evidence="2 6" id="KW-0560">Oxidoreductase</keyword>
<dbReference type="Pfam" id="PF01641">
    <property type="entry name" value="SelR"/>
    <property type="match status" value="1"/>
</dbReference>
<organism evidence="6">
    <name type="scientific">uncultured Flavobacteriia bacterium</name>
    <dbReference type="NCBI Taxonomy" id="212695"/>
    <lineage>
        <taxon>Bacteria</taxon>
        <taxon>Pseudomonadati</taxon>
        <taxon>Bacteroidota</taxon>
        <taxon>Flavobacteriia</taxon>
        <taxon>environmental samples</taxon>
    </lineage>
</organism>
<dbReference type="AlphaFoldDB" id="F4MLH2"/>
<evidence type="ECO:0000256" key="1">
    <source>
        <dbReference type="ARBA" id="ARBA00012499"/>
    </source>
</evidence>
<evidence type="ECO:0000256" key="2">
    <source>
        <dbReference type="ARBA" id="ARBA00023002"/>
    </source>
</evidence>
<dbReference type="PROSITE" id="PS51790">
    <property type="entry name" value="MSRB"/>
    <property type="match status" value="1"/>
</dbReference>
<dbReference type="InterPro" id="IPR011057">
    <property type="entry name" value="Mss4-like_sf"/>
</dbReference>
<comment type="catalytic activity">
    <reaction evidence="3">
        <text>L-methionyl-[protein] + [thioredoxin]-disulfide + H2O = L-methionyl-(R)-S-oxide-[protein] + [thioredoxin]-dithiol</text>
        <dbReference type="Rhea" id="RHEA:24164"/>
        <dbReference type="Rhea" id="RHEA-COMP:10698"/>
        <dbReference type="Rhea" id="RHEA-COMP:10700"/>
        <dbReference type="Rhea" id="RHEA-COMP:12313"/>
        <dbReference type="Rhea" id="RHEA-COMP:12314"/>
        <dbReference type="ChEBI" id="CHEBI:15377"/>
        <dbReference type="ChEBI" id="CHEBI:16044"/>
        <dbReference type="ChEBI" id="CHEBI:29950"/>
        <dbReference type="ChEBI" id="CHEBI:45764"/>
        <dbReference type="ChEBI" id="CHEBI:50058"/>
        <dbReference type="EC" id="1.8.4.12"/>
    </reaction>
</comment>
<dbReference type="GO" id="GO:0005737">
    <property type="term" value="C:cytoplasm"/>
    <property type="evidence" value="ECO:0007669"/>
    <property type="project" value="TreeGrafter"/>
</dbReference>
<protein>
    <recommendedName>
        <fullName evidence="1">peptide-methionine (R)-S-oxide reductase</fullName>
        <ecNumber evidence="1">1.8.4.12</ecNumber>
    </recommendedName>
</protein>
<evidence type="ECO:0000256" key="4">
    <source>
        <dbReference type="SAM" id="SignalP"/>
    </source>
</evidence>
<sequence length="163" mass="18314">MKNLALLLLGIVLFSCNTKAQSKKGADLFPITKTEAEWKETLSPQEYYILREKGTERPFSSEFNKNYNKGIYICAACDTPLFKSEYKFDSGSGWPSFDREIKGNVEFSTDNDLLYTRTEEYCASCGGHLGHVFNDGPANTTGLRHCINGAALKFIPIKTMDEK</sequence>
<dbReference type="GO" id="GO:0030091">
    <property type="term" value="P:protein repair"/>
    <property type="evidence" value="ECO:0007669"/>
    <property type="project" value="InterPro"/>
</dbReference>
<dbReference type="NCBIfam" id="TIGR00357">
    <property type="entry name" value="peptide-methionine (R)-S-oxide reductase MsrB"/>
    <property type="match status" value="1"/>
</dbReference>
<dbReference type="PANTHER" id="PTHR10173:SF57">
    <property type="entry name" value="PEPTIDE-METHIONINE (R)-S-OXIDE REDUCTASE"/>
    <property type="match status" value="1"/>
</dbReference>
<keyword evidence="4" id="KW-0732">Signal</keyword>
<gene>
    <name evidence="6" type="ORF">S3_861_0007</name>
</gene>
<evidence type="ECO:0000259" key="5">
    <source>
        <dbReference type="PROSITE" id="PS51790"/>
    </source>
</evidence>
<feature type="signal peptide" evidence="4">
    <location>
        <begin position="1"/>
        <end position="20"/>
    </location>
</feature>
<dbReference type="InterPro" id="IPR002579">
    <property type="entry name" value="Met_Sox_Rdtase_MsrB_dom"/>
</dbReference>
<dbReference type="InterPro" id="IPR028427">
    <property type="entry name" value="Met_Sox_Rdtase_MsrB"/>
</dbReference>
<dbReference type="Gene3D" id="2.170.150.20">
    <property type="entry name" value="Peptide methionine sulfoxide reductase"/>
    <property type="match status" value="1"/>
</dbReference>
<dbReference type="EC" id="1.8.4.12" evidence="1"/>
<dbReference type="GO" id="GO:0006979">
    <property type="term" value="P:response to oxidative stress"/>
    <property type="evidence" value="ECO:0007669"/>
    <property type="project" value="InterPro"/>
</dbReference>
<reference evidence="6" key="1">
    <citation type="submission" date="2010-04" db="EMBL/GenBank/DDBJ databases">
        <authorList>
            <person name="Genoscope - CEA"/>
        </authorList>
    </citation>
    <scope>NUCLEOTIDE SEQUENCE</scope>
</reference>
<evidence type="ECO:0000256" key="3">
    <source>
        <dbReference type="ARBA" id="ARBA00048488"/>
    </source>
</evidence>
<feature type="domain" description="MsrB" evidence="5">
    <location>
        <begin position="35"/>
        <end position="157"/>
    </location>
</feature>
<reference evidence="6" key="2">
    <citation type="journal article" date="2012" name="Environ. Microbiol.">
        <title>Genomic content of uncultured Bacteroidetes from contrasting oceanic provinces in the North Atlantic Ocean.</title>
        <authorList>
            <person name="Gomez-Pereira P.R."/>
            <person name="Schuler M."/>
            <person name="Fuchs B.M."/>
            <person name="Bennke C."/>
            <person name="Teeling H."/>
            <person name="Waldmann J."/>
            <person name="Richter M."/>
            <person name="Barbe V."/>
            <person name="Bataille E."/>
            <person name="Glockner F.O."/>
            <person name="Amann R."/>
        </authorList>
    </citation>
    <scope>NUCLEOTIDE SEQUENCE</scope>
</reference>